<dbReference type="RefSeq" id="XP_062796110.1">
    <property type="nucleotide sequence ID" value="XM_062941187.1"/>
</dbReference>
<sequence>MSHTIKRQVCRLSTQPQTTAPPAILGITKSFLPGRICTHLKRPPLHRIARQGPNWTFSGPHYGALYSCQELRRKKRWLRTETALELALEEWITGLILPLMRATHPAARGQFLGSLGDPTTRSC</sequence>
<organism evidence="1 2">
    <name type="scientific">Podospora pseudoanserina</name>
    <dbReference type="NCBI Taxonomy" id="2609844"/>
    <lineage>
        <taxon>Eukaryota</taxon>
        <taxon>Fungi</taxon>
        <taxon>Dikarya</taxon>
        <taxon>Ascomycota</taxon>
        <taxon>Pezizomycotina</taxon>
        <taxon>Sordariomycetes</taxon>
        <taxon>Sordariomycetidae</taxon>
        <taxon>Sordariales</taxon>
        <taxon>Podosporaceae</taxon>
        <taxon>Podospora</taxon>
    </lineage>
</organism>
<accession>A0ABR0HJM9</accession>
<reference evidence="1 2" key="1">
    <citation type="journal article" date="2023" name="bioRxiv">
        <title>High-quality genome assemblies of four members of thePodospora anserinaspecies complex.</title>
        <authorList>
            <person name="Ament-Velasquez S.L."/>
            <person name="Vogan A.A."/>
            <person name="Wallerman O."/>
            <person name="Hartmann F."/>
            <person name="Gautier V."/>
            <person name="Silar P."/>
            <person name="Giraud T."/>
            <person name="Johannesson H."/>
        </authorList>
    </citation>
    <scope>NUCLEOTIDE SEQUENCE [LARGE SCALE GENOMIC DNA]</scope>
    <source>
        <strain evidence="1 2">CBS 124.78</strain>
    </source>
</reference>
<dbReference type="Proteomes" id="UP001323617">
    <property type="component" value="Unassembled WGS sequence"/>
</dbReference>
<evidence type="ECO:0000313" key="1">
    <source>
        <dbReference type="EMBL" id="KAK4668096.1"/>
    </source>
</evidence>
<dbReference type="GeneID" id="87962001"/>
<gene>
    <name evidence="1" type="ORF">QC764_0112910</name>
</gene>
<protein>
    <submittedName>
        <fullName evidence="1">Uncharacterized protein</fullName>
    </submittedName>
</protein>
<keyword evidence="2" id="KW-1185">Reference proteome</keyword>
<comment type="caution">
    <text evidence="1">The sequence shown here is derived from an EMBL/GenBank/DDBJ whole genome shotgun (WGS) entry which is preliminary data.</text>
</comment>
<evidence type="ECO:0000313" key="2">
    <source>
        <dbReference type="Proteomes" id="UP001323617"/>
    </source>
</evidence>
<name>A0ABR0HJM9_9PEZI</name>
<proteinExistence type="predicted"/>
<dbReference type="EMBL" id="JAFFHC010000008">
    <property type="protein sequence ID" value="KAK4668096.1"/>
    <property type="molecule type" value="Genomic_DNA"/>
</dbReference>